<organism evidence="2 3">
    <name type="scientific">Reticulomyxa filosa</name>
    <dbReference type="NCBI Taxonomy" id="46433"/>
    <lineage>
        <taxon>Eukaryota</taxon>
        <taxon>Sar</taxon>
        <taxon>Rhizaria</taxon>
        <taxon>Retaria</taxon>
        <taxon>Foraminifera</taxon>
        <taxon>Monothalamids</taxon>
        <taxon>Reticulomyxidae</taxon>
        <taxon>Reticulomyxa</taxon>
    </lineage>
</organism>
<keyword evidence="3" id="KW-1185">Reference proteome</keyword>
<name>X6MQI4_RETFI</name>
<feature type="compositionally biased region" description="Polar residues" evidence="1">
    <location>
        <begin position="252"/>
        <end position="274"/>
    </location>
</feature>
<reference evidence="2 3" key="1">
    <citation type="journal article" date="2013" name="Curr. Biol.">
        <title>The Genome of the Foraminiferan Reticulomyxa filosa.</title>
        <authorList>
            <person name="Glockner G."/>
            <person name="Hulsmann N."/>
            <person name="Schleicher M."/>
            <person name="Noegel A.A."/>
            <person name="Eichinger L."/>
            <person name="Gallinger C."/>
            <person name="Pawlowski J."/>
            <person name="Sierra R."/>
            <person name="Euteneuer U."/>
            <person name="Pillet L."/>
            <person name="Moustafa A."/>
            <person name="Platzer M."/>
            <person name="Groth M."/>
            <person name="Szafranski K."/>
            <person name="Schliwa M."/>
        </authorList>
    </citation>
    <scope>NUCLEOTIDE SEQUENCE [LARGE SCALE GENOMIC DNA]</scope>
</reference>
<comment type="caution">
    <text evidence="2">The sequence shown here is derived from an EMBL/GenBank/DDBJ whole genome shotgun (WGS) entry which is preliminary data.</text>
</comment>
<protein>
    <submittedName>
        <fullName evidence="2">Uncharacterized protein</fullName>
    </submittedName>
</protein>
<sequence length="308" mass="34447">KKKKKKKKKKKEKENERNAQQIEGLKNKSAKLQNTMISSEREEAFRILRKMEKDHESKLQKLKIKHNEELEVSAEYLRICHIYQVTNGILQTLGAEAGQDIFKVIRQLKDKNNLLQQQVDVLAETYPKQLFKALHAVDDISITTTAMDDEKLIQDVIVDSVRVGRPSIISKLKNRKKNGNTNANIQTTTTTAPNKNNKNNNASANTSSVDRAHDKVLPPPPTRNSIKATPTSPLLNQTSSSGGLVNNRGAPPSSSSDLNASFFKNASTSNPSPQTKEKPTDAFSKSLATDVAKKQDVKIFYLTYTHKK</sequence>
<dbReference type="Proteomes" id="UP000023152">
    <property type="component" value="Unassembled WGS sequence"/>
</dbReference>
<proteinExistence type="predicted"/>
<dbReference type="EMBL" id="ASPP01018557">
    <property type="protein sequence ID" value="ETO16119.1"/>
    <property type="molecule type" value="Genomic_DNA"/>
</dbReference>
<gene>
    <name evidence="2" type="ORF">RFI_21239</name>
</gene>
<evidence type="ECO:0000313" key="2">
    <source>
        <dbReference type="EMBL" id="ETO16119.1"/>
    </source>
</evidence>
<feature type="compositionally biased region" description="Low complexity" evidence="1">
    <location>
        <begin position="179"/>
        <end position="206"/>
    </location>
</feature>
<feature type="compositionally biased region" description="Basic residues" evidence="1">
    <location>
        <begin position="1"/>
        <end position="11"/>
    </location>
</feature>
<feature type="compositionally biased region" description="Polar residues" evidence="1">
    <location>
        <begin position="223"/>
        <end position="244"/>
    </location>
</feature>
<evidence type="ECO:0000313" key="3">
    <source>
        <dbReference type="Proteomes" id="UP000023152"/>
    </source>
</evidence>
<accession>X6MQI4</accession>
<dbReference type="AlphaFoldDB" id="X6MQI4"/>
<feature type="region of interest" description="Disordered" evidence="1">
    <location>
        <begin position="169"/>
        <end position="285"/>
    </location>
</feature>
<feature type="non-terminal residue" evidence="2">
    <location>
        <position position="1"/>
    </location>
</feature>
<evidence type="ECO:0000256" key="1">
    <source>
        <dbReference type="SAM" id="MobiDB-lite"/>
    </source>
</evidence>
<feature type="region of interest" description="Disordered" evidence="1">
    <location>
        <begin position="1"/>
        <end position="30"/>
    </location>
</feature>